<evidence type="ECO:0000313" key="10">
    <source>
        <dbReference type="Proteomes" id="UP000078237"/>
    </source>
</evidence>
<keyword evidence="4" id="KW-0720">Serine protease</keyword>
<dbReference type="VEuPathDB" id="FungiDB:MMYC01_207389"/>
<comment type="caution">
    <text evidence="9">The sequence shown here is derived from an EMBL/GenBank/DDBJ whole genome shotgun (WGS) entry which is preliminary data.</text>
</comment>
<evidence type="ECO:0000256" key="2">
    <source>
        <dbReference type="ARBA" id="ARBA00022670"/>
    </source>
</evidence>
<keyword evidence="6" id="KW-0732">Signal</keyword>
<name>A0A175W3F1_9PEZI</name>
<evidence type="ECO:0000256" key="6">
    <source>
        <dbReference type="SAM" id="SignalP"/>
    </source>
</evidence>
<dbReference type="Pfam" id="PF00082">
    <property type="entry name" value="Peptidase_S8"/>
    <property type="match status" value="1"/>
</dbReference>
<evidence type="ECO:0000313" key="9">
    <source>
        <dbReference type="EMBL" id="KXX77544.1"/>
    </source>
</evidence>
<dbReference type="STRING" id="100816.A0A175W3F1"/>
<dbReference type="AlphaFoldDB" id="A0A175W3F1"/>
<dbReference type="Gene3D" id="3.40.50.200">
    <property type="entry name" value="Peptidase S8/S53 domain"/>
    <property type="match status" value="1"/>
</dbReference>
<evidence type="ECO:0000256" key="1">
    <source>
        <dbReference type="ARBA" id="ARBA00011073"/>
    </source>
</evidence>
<organism evidence="9 10">
    <name type="scientific">Madurella mycetomatis</name>
    <dbReference type="NCBI Taxonomy" id="100816"/>
    <lineage>
        <taxon>Eukaryota</taxon>
        <taxon>Fungi</taxon>
        <taxon>Dikarya</taxon>
        <taxon>Ascomycota</taxon>
        <taxon>Pezizomycotina</taxon>
        <taxon>Sordariomycetes</taxon>
        <taxon>Sordariomycetidae</taxon>
        <taxon>Sordariales</taxon>
        <taxon>Sordariales incertae sedis</taxon>
        <taxon>Madurella</taxon>
    </lineage>
</organism>
<keyword evidence="10" id="KW-1185">Reference proteome</keyword>
<dbReference type="GO" id="GO:0006508">
    <property type="term" value="P:proteolysis"/>
    <property type="evidence" value="ECO:0007669"/>
    <property type="project" value="UniProtKB-KW"/>
</dbReference>
<dbReference type="VEuPathDB" id="FungiDB:MMYC01_210651"/>
<dbReference type="OrthoDB" id="3866712at2759"/>
<feature type="domain" description="Peptidase S8/S53" evidence="7">
    <location>
        <begin position="230"/>
        <end position="461"/>
    </location>
</feature>
<protein>
    <submittedName>
        <fullName evidence="9">Major intracellular serine protease</fullName>
    </submittedName>
</protein>
<dbReference type="InterPro" id="IPR015500">
    <property type="entry name" value="Peptidase_S8_subtilisin-rel"/>
</dbReference>
<proteinExistence type="inferred from homology"/>
<gene>
    <name evidence="9" type="ORF">MMYC01_207389</name>
    <name evidence="8" type="ORF">MMYC01_210651</name>
</gene>
<evidence type="ECO:0000256" key="3">
    <source>
        <dbReference type="ARBA" id="ARBA00022801"/>
    </source>
</evidence>
<sequence length="492" mass="51638">MSLSRSLAVGLLYALPLFNTALTASIPPRDDVVIPRSAIAVKLNSTGTPLISRALTGADVVADLVRKAHPSSRNGKRDVEFSVLPLITSLSPEKIAEMVKRATELDPTYVPTDFGAWYQVQFNEPMGDTPAPEIIQLLNTLGGYEEVVSCQRLGGAQLPAVQPSDDPRFPEQGYIGASPGINAQYAWGFPGGDGTGTTVIDVERGWKLDHEDLADAGITLLAGKNVNDRYGGNYPHGTAVIGTMLMVDNAIGGVGVVPAAQGHVVGITRDVNGAPQENNAEAIMDAAANLGLGDVMLIEIQVGDKNGNLMPAEINDAEYEAIRLATAMGITVVEAACNGGMDLDQPIIRDGDATPLAFLNKDSPDFRDSGAIMVGAGSSGLPHTRLSFSNYGSRIDVFSWGENTLTSSVEMVNFQWVDSYANFSGTSGAAPIIAGAALSIQGMVNVNRGSKLSAGEMRDLIKIGGTPTSNPSTDLIGVQPDLRALIDGGYLE</sequence>
<dbReference type="CDD" id="cd04843">
    <property type="entry name" value="Peptidases_S8_11"/>
    <property type="match status" value="1"/>
</dbReference>
<dbReference type="Proteomes" id="UP000078237">
    <property type="component" value="Unassembled WGS sequence"/>
</dbReference>
<keyword evidence="2 9" id="KW-0645">Protease</keyword>
<dbReference type="PROSITE" id="PS00138">
    <property type="entry name" value="SUBTILASE_SER"/>
    <property type="match status" value="1"/>
</dbReference>
<dbReference type="InterPro" id="IPR036852">
    <property type="entry name" value="Peptidase_S8/S53_dom_sf"/>
</dbReference>
<dbReference type="GO" id="GO:0004252">
    <property type="term" value="F:serine-type endopeptidase activity"/>
    <property type="evidence" value="ECO:0007669"/>
    <property type="project" value="InterPro"/>
</dbReference>
<evidence type="ECO:0000256" key="5">
    <source>
        <dbReference type="PROSITE-ProRule" id="PRU01240"/>
    </source>
</evidence>
<keyword evidence="3" id="KW-0378">Hydrolase</keyword>
<dbReference type="InterPro" id="IPR034073">
    <property type="entry name" value="Subtilisin_DY-like_dom"/>
</dbReference>
<dbReference type="PANTHER" id="PTHR43806">
    <property type="entry name" value="PEPTIDASE S8"/>
    <property type="match status" value="1"/>
</dbReference>
<dbReference type="PRINTS" id="PR00723">
    <property type="entry name" value="SUBTILISIN"/>
</dbReference>
<dbReference type="EMBL" id="LCTW02000623">
    <property type="protein sequence ID" value="KXX72883.1"/>
    <property type="molecule type" value="Genomic_DNA"/>
</dbReference>
<comment type="similarity">
    <text evidence="1 5">Belongs to the peptidase S8 family.</text>
</comment>
<dbReference type="InterPro" id="IPR023828">
    <property type="entry name" value="Peptidase_S8_Ser-AS"/>
</dbReference>
<feature type="signal peptide" evidence="6">
    <location>
        <begin position="1"/>
        <end position="23"/>
    </location>
</feature>
<dbReference type="InterPro" id="IPR000209">
    <property type="entry name" value="Peptidase_S8/S53_dom"/>
</dbReference>
<dbReference type="SUPFAM" id="SSF52743">
    <property type="entry name" value="Subtilisin-like"/>
    <property type="match status" value="1"/>
</dbReference>
<feature type="chain" id="PRO_5014046032" evidence="6">
    <location>
        <begin position="24"/>
        <end position="492"/>
    </location>
</feature>
<comment type="caution">
    <text evidence="5">Lacks conserved residue(s) required for the propagation of feature annotation.</text>
</comment>
<evidence type="ECO:0000259" key="7">
    <source>
        <dbReference type="Pfam" id="PF00082"/>
    </source>
</evidence>
<reference evidence="9" key="1">
    <citation type="submission" date="2015-06" db="EMBL/GenBank/DDBJ databases">
        <authorList>
            <person name="Hoefler B.C."/>
            <person name="Straight P.D."/>
        </authorList>
    </citation>
    <scope>NUCLEOTIDE SEQUENCE [LARGE SCALE GENOMIC DNA]</scope>
    <source>
        <strain evidence="9">Mm55</strain>
    </source>
</reference>
<dbReference type="PROSITE" id="PS51892">
    <property type="entry name" value="SUBTILASE"/>
    <property type="match status" value="1"/>
</dbReference>
<dbReference type="InterPro" id="IPR050131">
    <property type="entry name" value="Peptidase_S8_subtilisin-like"/>
</dbReference>
<reference evidence="9 10" key="3">
    <citation type="submission" date="2016-01" db="EMBL/GenBank/DDBJ databases">
        <title>Madurella mycetomatis genome sequencing.</title>
        <authorList>
            <person name="Van De Sande W."/>
        </authorList>
    </citation>
    <scope>NUCLEOTIDE SEQUENCE [LARGE SCALE GENOMIC DNA]</scope>
    <source>
        <strain evidence="9">Mm55</strain>
        <strain evidence="10">mm55</strain>
    </source>
</reference>
<accession>A0A175W3F1</accession>
<evidence type="ECO:0000313" key="8">
    <source>
        <dbReference type="EMBL" id="KXX72883.1"/>
    </source>
</evidence>
<dbReference type="EMBL" id="LCTW02000156">
    <property type="protein sequence ID" value="KXX77544.1"/>
    <property type="molecule type" value="Genomic_DNA"/>
</dbReference>
<reference evidence="10" key="2">
    <citation type="submission" date="2015-06" db="EMBL/GenBank/DDBJ databases">
        <authorList>
            <person name="van de Sande W.W.J."/>
        </authorList>
    </citation>
    <scope>NUCLEOTIDE SEQUENCE [LARGE SCALE GENOMIC DNA]</scope>
    <source>
        <strain evidence="10">mm55</strain>
    </source>
</reference>
<dbReference type="PANTHER" id="PTHR43806:SF11">
    <property type="entry name" value="CEREVISIN-RELATED"/>
    <property type="match status" value="1"/>
</dbReference>
<evidence type="ECO:0000256" key="4">
    <source>
        <dbReference type="ARBA" id="ARBA00022825"/>
    </source>
</evidence>